<evidence type="ECO:0000256" key="3">
    <source>
        <dbReference type="ARBA" id="ARBA00022723"/>
    </source>
</evidence>
<dbReference type="GO" id="GO:0003824">
    <property type="term" value="F:catalytic activity"/>
    <property type="evidence" value="ECO:0007669"/>
    <property type="project" value="InterPro"/>
</dbReference>
<sequence>MRVLLVNTPWTSIDVPSLAIGILTNSVRQKLPDAEVEAVHANLDFVDWVVDRTEFGLSDYYYYSLFTYFAGCGDWVFSSALYDDPQWRVKEFTDRVRTQMTERELALNLELHRLAPEFVAELADRIVAREPDVVGFTSTFQQNAAALATARAVKKLAPGIRTVMGGANCDGEQGAAIHRNFSFVDFVVRGEGEAVFPRLLAAIDATLPAADATPPAADATPPAADATPPAAGAVPADALTGIEGLCWADADGRSVANPMSSKPLPPAEIVAPDYGGYFERLAASRARNWVEPRLVVEGARGCWWGEKHHCTFCGLNGSFMQFRSKHPGRFYDEIIELVERHQVLDMFVVDNILDMSYVTSLLPRLTESGYDLRLQYEIKSNMKGPQVQALADAGLVSVQPGIESLSSRVLKLMDKGVSGCLNIRMLRDAETSGITIAWNYLYGFPGETDADYLPVIEQMPALHHLCPADGSTRIAIERFSPFFVRPELGFTDLRPAAQYRLIYDLPESELMDLAYLFDVPPQGIDGETAARLDRAVTQWQHEYARSRLTHHDLGDEIVLVSRRKHFDWHVLRLTDPVEVAVFRQLDQPHGIAALSRRLSVDEPVLTALLRRWRDLGLVYEDAGQFIQIAPQAMNQDLLRIDHLHVEREAAETRAAAEAGEPAVLTAV</sequence>
<organism evidence="8 9">
    <name type="scientific">Micromonospora wenchangensis</name>
    <dbReference type="NCBI Taxonomy" id="1185415"/>
    <lineage>
        <taxon>Bacteria</taxon>
        <taxon>Bacillati</taxon>
        <taxon>Actinomycetota</taxon>
        <taxon>Actinomycetes</taxon>
        <taxon>Micromonosporales</taxon>
        <taxon>Micromonosporaceae</taxon>
        <taxon>Micromonospora</taxon>
    </lineage>
</organism>
<dbReference type="Pfam" id="PF02310">
    <property type="entry name" value="B12-binding"/>
    <property type="match status" value="1"/>
</dbReference>
<dbReference type="AlphaFoldDB" id="A0A246RTT5"/>
<dbReference type="Proteomes" id="UP000197174">
    <property type="component" value="Unassembled WGS sequence"/>
</dbReference>
<dbReference type="GO" id="GO:0051536">
    <property type="term" value="F:iron-sulfur cluster binding"/>
    <property type="evidence" value="ECO:0007669"/>
    <property type="project" value="UniProtKB-KW"/>
</dbReference>
<feature type="region of interest" description="Disordered" evidence="6">
    <location>
        <begin position="212"/>
        <end position="232"/>
    </location>
</feature>
<dbReference type="GO" id="GO:0005829">
    <property type="term" value="C:cytosol"/>
    <property type="evidence" value="ECO:0007669"/>
    <property type="project" value="TreeGrafter"/>
</dbReference>
<dbReference type="InterPro" id="IPR023984">
    <property type="entry name" value="rSAM_ocin_1"/>
</dbReference>
<feature type="domain" description="B12-binding" evidence="7">
    <location>
        <begin position="119"/>
        <end position="210"/>
    </location>
</feature>
<gene>
    <name evidence="8" type="ORF">B5D80_00570</name>
</gene>
<dbReference type="PROSITE" id="PS51332">
    <property type="entry name" value="B12_BINDING"/>
    <property type="match status" value="1"/>
</dbReference>
<dbReference type="InterPro" id="IPR023404">
    <property type="entry name" value="rSAM_horseshoe"/>
</dbReference>
<dbReference type="InterPro" id="IPR006638">
    <property type="entry name" value="Elp3/MiaA/NifB-like_rSAM"/>
</dbReference>
<evidence type="ECO:0000259" key="7">
    <source>
        <dbReference type="PROSITE" id="PS51332"/>
    </source>
</evidence>
<dbReference type="SMART" id="SM00729">
    <property type="entry name" value="Elp3"/>
    <property type="match status" value="1"/>
</dbReference>
<dbReference type="SFLD" id="SFLDG01082">
    <property type="entry name" value="B12-binding_domain_containing"/>
    <property type="match status" value="1"/>
</dbReference>
<dbReference type="Gene3D" id="3.40.50.280">
    <property type="entry name" value="Cobalamin-binding domain"/>
    <property type="match status" value="1"/>
</dbReference>
<reference evidence="8 9" key="1">
    <citation type="submission" date="2017-03" db="EMBL/GenBank/DDBJ databases">
        <title>Whole genome sequence of Micromonospora wenchangensis, isolated from mangrove soil.</title>
        <authorList>
            <person name="Yang H."/>
        </authorList>
    </citation>
    <scope>NUCLEOTIDE SEQUENCE [LARGE SCALE GENOMIC DNA]</scope>
    <source>
        <strain evidence="8 9">CCTCC AA 2012002</strain>
    </source>
</reference>
<evidence type="ECO:0000313" key="9">
    <source>
        <dbReference type="Proteomes" id="UP000197174"/>
    </source>
</evidence>
<dbReference type="RefSeq" id="WP_088641742.1">
    <property type="nucleotide sequence ID" value="NZ_MZMV01000001.1"/>
</dbReference>
<keyword evidence="3" id="KW-0479">Metal-binding</keyword>
<evidence type="ECO:0000256" key="4">
    <source>
        <dbReference type="ARBA" id="ARBA00023004"/>
    </source>
</evidence>
<dbReference type="SFLD" id="SFLDS00029">
    <property type="entry name" value="Radical_SAM"/>
    <property type="match status" value="1"/>
</dbReference>
<dbReference type="OrthoDB" id="9801424at2"/>
<comment type="caution">
    <text evidence="8">The sequence shown here is derived from an EMBL/GenBank/DDBJ whole genome shotgun (WGS) entry which is preliminary data.</text>
</comment>
<protein>
    <submittedName>
        <fullName evidence="8">B12-binding domain-containing radical SAM protein</fullName>
    </submittedName>
</protein>
<dbReference type="Pfam" id="PF04055">
    <property type="entry name" value="Radical_SAM"/>
    <property type="match status" value="1"/>
</dbReference>
<name>A0A246RTT5_9ACTN</name>
<dbReference type="EMBL" id="MZMV01000001">
    <property type="protein sequence ID" value="OWV13665.1"/>
    <property type="molecule type" value="Genomic_DNA"/>
</dbReference>
<dbReference type="GO" id="GO:0031419">
    <property type="term" value="F:cobalamin binding"/>
    <property type="evidence" value="ECO:0007669"/>
    <property type="project" value="InterPro"/>
</dbReference>
<accession>A0A246RTT5</accession>
<evidence type="ECO:0000256" key="5">
    <source>
        <dbReference type="ARBA" id="ARBA00023014"/>
    </source>
</evidence>
<comment type="cofactor">
    <cofactor evidence="1">
        <name>[4Fe-4S] cluster</name>
        <dbReference type="ChEBI" id="CHEBI:49883"/>
    </cofactor>
</comment>
<dbReference type="InterPro" id="IPR006158">
    <property type="entry name" value="Cobalamin-bd"/>
</dbReference>
<dbReference type="InterPro" id="IPR058240">
    <property type="entry name" value="rSAM_sf"/>
</dbReference>
<dbReference type="PANTHER" id="PTHR43409">
    <property type="entry name" value="ANAEROBIC MAGNESIUM-PROTOPORPHYRIN IX MONOMETHYL ESTER CYCLASE-RELATED"/>
    <property type="match status" value="1"/>
</dbReference>
<dbReference type="Gene3D" id="3.80.30.20">
    <property type="entry name" value="tm_1862 like domain"/>
    <property type="match status" value="1"/>
</dbReference>
<dbReference type="SUPFAM" id="SSF102114">
    <property type="entry name" value="Radical SAM enzymes"/>
    <property type="match status" value="1"/>
</dbReference>
<dbReference type="GO" id="GO:0046872">
    <property type="term" value="F:metal ion binding"/>
    <property type="evidence" value="ECO:0007669"/>
    <property type="project" value="UniProtKB-KW"/>
</dbReference>
<evidence type="ECO:0000256" key="2">
    <source>
        <dbReference type="ARBA" id="ARBA00022691"/>
    </source>
</evidence>
<evidence type="ECO:0000256" key="6">
    <source>
        <dbReference type="SAM" id="MobiDB-lite"/>
    </source>
</evidence>
<keyword evidence="2" id="KW-0949">S-adenosyl-L-methionine</keyword>
<proteinExistence type="predicted"/>
<dbReference type="CDD" id="cd01335">
    <property type="entry name" value="Radical_SAM"/>
    <property type="match status" value="1"/>
</dbReference>
<dbReference type="PANTHER" id="PTHR43409:SF7">
    <property type="entry name" value="BLL1977 PROTEIN"/>
    <property type="match status" value="1"/>
</dbReference>
<evidence type="ECO:0000313" key="8">
    <source>
        <dbReference type="EMBL" id="OWV13665.1"/>
    </source>
</evidence>
<keyword evidence="9" id="KW-1185">Reference proteome</keyword>
<dbReference type="InterPro" id="IPR051198">
    <property type="entry name" value="BchE-like"/>
</dbReference>
<keyword evidence="5" id="KW-0411">Iron-sulfur</keyword>
<dbReference type="NCBIfam" id="TIGR03975">
    <property type="entry name" value="rSAM_ocin_1"/>
    <property type="match status" value="1"/>
</dbReference>
<keyword evidence="4" id="KW-0408">Iron</keyword>
<dbReference type="InterPro" id="IPR007197">
    <property type="entry name" value="rSAM"/>
</dbReference>
<evidence type="ECO:0000256" key="1">
    <source>
        <dbReference type="ARBA" id="ARBA00001966"/>
    </source>
</evidence>
<dbReference type="SFLD" id="SFLDF00324">
    <property type="entry name" value="bacteriocin_maturation"/>
    <property type="match status" value="1"/>
</dbReference>